<gene>
    <name evidence="2" type="ORF">A2W52_03715</name>
</gene>
<sequence>MFLFKKTERLVAAVYLVTHSFNDSEPLKWNMRASSSRLLECVLSLRAHNIVQDIPSFQDLYSEMTRLLSILNLSHIADLVSPMNFSLLKGEIENLIALFEGGWRISTPPTYSLPFTNAFFGIPGDILLHETKIRHKTPTQGDLTGEAGHETNATLHSVAEFDKFHRDQRNTSKGQQYVKDSVLDKVAEALEEKGQKHKDKSQSTFFRNREKVKESRRQEIVSILRDRNSATVRDFSVSIQGCSEKTIQRILIEMVQHGVLKISGKRRWSRYSIAEDYKPS</sequence>
<name>A0A1G2MH78_9BACT</name>
<dbReference type="EMBL" id="MHRJ01000024">
    <property type="protein sequence ID" value="OHA22529.1"/>
    <property type="molecule type" value="Genomic_DNA"/>
</dbReference>
<accession>A0A1G2MH78</accession>
<dbReference type="Proteomes" id="UP000176493">
    <property type="component" value="Unassembled WGS sequence"/>
</dbReference>
<feature type="region of interest" description="Disordered" evidence="1">
    <location>
        <begin position="191"/>
        <end position="210"/>
    </location>
</feature>
<organism evidence="2 3">
    <name type="scientific">Candidatus Taylorbacteria bacterium RIFCSPHIGHO2_02_49_25</name>
    <dbReference type="NCBI Taxonomy" id="1802305"/>
    <lineage>
        <taxon>Bacteria</taxon>
        <taxon>Candidatus Tayloriibacteriota</taxon>
    </lineage>
</organism>
<comment type="caution">
    <text evidence="2">The sequence shown here is derived from an EMBL/GenBank/DDBJ whole genome shotgun (WGS) entry which is preliminary data.</text>
</comment>
<evidence type="ECO:0000313" key="2">
    <source>
        <dbReference type="EMBL" id="OHA22529.1"/>
    </source>
</evidence>
<evidence type="ECO:0008006" key="4">
    <source>
        <dbReference type="Google" id="ProtNLM"/>
    </source>
</evidence>
<evidence type="ECO:0000313" key="3">
    <source>
        <dbReference type="Proteomes" id="UP000176493"/>
    </source>
</evidence>
<evidence type="ECO:0000256" key="1">
    <source>
        <dbReference type="SAM" id="MobiDB-lite"/>
    </source>
</evidence>
<proteinExistence type="predicted"/>
<reference evidence="2 3" key="1">
    <citation type="journal article" date="2016" name="Nat. Commun.">
        <title>Thousands of microbial genomes shed light on interconnected biogeochemical processes in an aquifer system.</title>
        <authorList>
            <person name="Anantharaman K."/>
            <person name="Brown C.T."/>
            <person name="Hug L.A."/>
            <person name="Sharon I."/>
            <person name="Castelle C.J."/>
            <person name="Probst A.J."/>
            <person name="Thomas B.C."/>
            <person name="Singh A."/>
            <person name="Wilkins M.J."/>
            <person name="Karaoz U."/>
            <person name="Brodie E.L."/>
            <person name="Williams K.H."/>
            <person name="Hubbard S.S."/>
            <person name="Banfield J.F."/>
        </authorList>
    </citation>
    <scope>NUCLEOTIDE SEQUENCE [LARGE SCALE GENOMIC DNA]</scope>
</reference>
<protein>
    <recommendedName>
        <fullName evidence="4">HTH deoR-type domain-containing protein</fullName>
    </recommendedName>
</protein>
<dbReference type="AlphaFoldDB" id="A0A1G2MH78"/>